<evidence type="ECO:0000313" key="5">
    <source>
        <dbReference type="EMBL" id="PSC76285.1"/>
    </source>
</evidence>
<dbReference type="PANTHER" id="PTHR13087">
    <property type="entry name" value="NF-KAPPA B ACTIVATING PROTEIN"/>
    <property type="match status" value="1"/>
</dbReference>
<gene>
    <name evidence="5" type="primary">g681</name>
    <name evidence="5" type="ORF">C2E20_0681</name>
</gene>
<feature type="region of interest" description="Disordered" evidence="3">
    <location>
        <begin position="218"/>
        <end position="279"/>
    </location>
</feature>
<dbReference type="OrthoDB" id="26525at2759"/>
<feature type="region of interest" description="Disordered" evidence="3">
    <location>
        <begin position="307"/>
        <end position="359"/>
    </location>
</feature>
<dbReference type="Gene3D" id="1.10.238.10">
    <property type="entry name" value="EF-hand"/>
    <property type="match status" value="1"/>
</dbReference>
<keyword evidence="6" id="KW-1185">Reference proteome</keyword>
<proteinExistence type="inferred from homology"/>
<evidence type="ECO:0000259" key="4">
    <source>
        <dbReference type="PROSITE" id="PS50222"/>
    </source>
</evidence>
<feature type="region of interest" description="Disordered" evidence="3">
    <location>
        <begin position="35"/>
        <end position="60"/>
    </location>
</feature>
<dbReference type="EMBL" id="LHPF02000001">
    <property type="protein sequence ID" value="PSC76285.1"/>
    <property type="molecule type" value="Genomic_DNA"/>
</dbReference>
<dbReference type="Proteomes" id="UP000239649">
    <property type="component" value="Unassembled WGS sequence"/>
</dbReference>
<organism evidence="5 6">
    <name type="scientific">Micractinium conductrix</name>
    <dbReference type="NCBI Taxonomy" id="554055"/>
    <lineage>
        <taxon>Eukaryota</taxon>
        <taxon>Viridiplantae</taxon>
        <taxon>Chlorophyta</taxon>
        <taxon>core chlorophytes</taxon>
        <taxon>Trebouxiophyceae</taxon>
        <taxon>Chlorellales</taxon>
        <taxon>Chlorellaceae</taxon>
        <taxon>Chlorella clade</taxon>
        <taxon>Micractinium</taxon>
    </lineage>
</organism>
<feature type="compositionally biased region" description="Basic and acidic residues" evidence="3">
    <location>
        <begin position="314"/>
        <end position="351"/>
    </location>
</feature>
<dbReference type="PROSITE" id="PS50222">
    <property type="entry name" value="EF_HAND_2"/>
    <property type="match status" value="1"/>
</dbReference>
<name>A0A2P6VQE1_9CHLO</name>
<protein>
    <submittedName>
        <fullName evidence="5">UPF0396 -like</fullName>
    </submittedName>
</protein>
<comment type="caution">
    <text evidence="5">The sequence shown here is derived from an EMBL/GenBank/DDBJ whole genome shotgun (WGS) entry which is preliminary data.</text>
</comment>
<evidence type="ECO:0000256" key="1">
    <source>
        <dbReference type="ARBA" id="ARBA00009313"/>
    </source>
</evidence>
<dbReference type="InterPro" id="IPR011992">
    <property type="entry name" value="EF-hand-dom_pair"/>
</dbReference>
<keyword evidence="2" id="KW-0106">Calcium</keyword>
<dbReference type="PANTHER" id="PTHR13087:SF0">
    <property type="entry name" value="NFKB ACTIVATING PROTEIN LIKE"/>
    <property type="match status" value="1"/>
</dbReference>
<dbReference type="InterPro" id="IPR002048">
    <property type="entry name" value="EF_hand_dom"/>
</dbReference>
<sequence length="566" mass="62235">MLALRAASSRLCSTSYTPAHTPRRASRLLVAAGLTSEPRSGEPLREARQRASAVPTPDEDKEVMHSAFMHAYEQSHHGPRIKGMQEFAGALLARQRIPSGAYADPLSHIFDEFDRDQSGTLTAAEVAAALRSRQVEITDEQAAEFIDAVDMEHHAITKAQFRELIMHMAAADLHSRRSAHAAGEAETGEGNDWVMSSWEQDDEIVQKLKGWTEHLMARRFNPRRSPPSRDGRDYRENGRGGYRGDGPGISQEFRGRGGGSYAAPPRRGGRPVDGDVSEDDIKAEDFSEFRRLKRVKMMERGIKCIWRVTPSPPPEERERLVRQHQQEVEREHQEQLRRQHAGQREDGDAKARAAATAGAAEGLDPELAALAAGNVPADGTAGAAAAVEEDEVEADINRREAQLFKDWVADARRHAALEAAARVQAEEEDALVGPAAPPPGALGGGGDRGDYGGHLLPGEGAAMAAYVKEGKRIPRRGEVGLDSEQIEMFERAGYVMSGSRHSRMNAVRIRKENQVYTAEEKAALAMFNFEENKRKEQKILEEMRLLVDRTLGQGDEEEAGPPPPPA</sequence>
<accession>A0A2P6VQE1</accession>
<dbReference type="GO" id="GO:0003682">
    <property type="term" value="F:chromatin binding"/>
    <property type="evidence" value="ECO:0007669"/>
    <property type="project" value="InterPro"/>
</dbReference>
<dbReference type="GO" id="GO:0005634">
    <property type="term" value="C:nucleus"/>
    <property type="evidence" value="ECO:0007669"/>
    <property type="project" value="TreeGrafter"/>
</dbReference>
<feature type="compositionally biased region" description="Basic and acidic residues" evidence="3">
    <location>
        <begin position="227"/>
        <end position="238"/>
    </location>
</feature>
<dbReference type="InterPro" id="IPR040466">
    <property type="entry name" value="NKAP"/>
</dbReference>
<evidence type="ECO:0000256" key="2">
    <source>
        <dbReference type="ARBA" id="ARBA00022837"/>
    </source>
</evidence>
<dbReference type="GO" id="GO:0005509">
    <property type="term" value="F:calcium ion binding"/>
    <property type="evidence" value="ECO:0007669"/>
    <property type="project" value="InterPro"/>
</dbReference>
<feature type="domain" description="EF-hand" evidence="4">
    <location>
        <begin position="101"/>
        <end position="136"/>
    </location>
</feature>
<dbReference type="SUPFAM" id="SSF47473">
    <property type="entry name" value="EF-hand"/>
    <property type="match status" value="1"/>
</dbReference>
<evidence type="ECO:0000313" key="6">
    <source>
        <dbReference type="Proteomes" id="UP000239649"/>
    </source>
</evidence>
<dbReference type="GO" id="GO:0010468">
    <property type="term" value="P:regulation of gene expression"/>
    <property type="evidence" value="ECO:0007669"/>
    <property type="project" value="TreeGrafter"/>
</dbReference>
<dbReference type="Pfam" id="PF06047">
    <property type="entry name" value="Nkap_C"/>
    <property type="match status" value="1"/>
</dbReference>
<reference evidence="5 6" key="1">
    <citation type="journal article" date="2018" name="Plant J.">
        <title>Genome sequences of Chlorella sorokiniana UTEX 1602 and Micractinium conductrix SAG 241.80: implications to maltose excretion by a green alga.</title>
        <authorList>
            <person name="Arriola M.B."/>
            <person name="Velmurugan N."/>
            <person name="Zhang Y."/>
            <person name="Plunkett M.H."/>
            <person name="Hondzo H."/>
            <person name="Barney B.M."/>
        </authorList>
    </citation>
    <scope>NUCLEOTIDE SEQUENCE [LARGE SCALE GENOMIC DNA]</scope>
    <source>
        <strain evidence="5 6">SAG 241.80</strain>
    </source>
</reference>
<dbReference type="InterPro" id="IPR009269">
    <property type="entry name" value="NKAP_C"/>
</dbReference>
<feature type="compositionally biased region" description="Basic and acidic residues" evidence="3">
    <location>
        <begin position="39"/>
        <end position="49"/>
    </location>
</feature>
<dbReference type="PROSITE" id="PS00018">
    <property type="entry name" value="EF_HAND_1"/>
    <property type="match status" value="1"/>
</dbReference>
<dbReference type="STRING" id="554055.A0A2P6VQE1"/>
<dbReference type="AlphaFoldDB" id="A0A2P6VQE1"/>
<evidence type="ECO:0000256" key="3">
    <source>
        <dbReference type="SAM" id="MobiDB-lite"/>
    </source>
</evidence>
<dbReference type="CDD" id="cd00051">
    <property type="entry name" value="EFh"/>
    <property type="match status" value="1"/>
</dbReference>
<comment type="similarity">
    <text evidence="1">Belongs to the NKAP family.</text>
</comment>
<dbReference type="InterPro" id="IPR018247">
    <property type="entry name" value="EF_Hand_1_Ca_BS"/>
</dbReference>